<dbReference type="InterPro" id="IPR050097">
    <property type="entry name" value="Ferredoxin-NADP_redctase_2"/>
</dbReference>
<gene>
    <name evidence="4" type="ORF">SAMN05444128_1837</name>
</gene>
<dbReference type="OrthoDB" id="9806179at2"/>
<feature type="domain" description="FAD/NAD(P)-binding" evidence="3">
    <location>
        <begin position="5"/>
        <end position="283"/>
    </location>
</feature>
<reference evidence="5" key="1">
    <citation type="submission" date="2017-01" db="EMBL/GenBank/DDBJ databases">
        <authorList>
            <person name="Varghese N."/>
            <person name="Submissions S."/>
        </authorList>
    </citation>
    <scope>NUCLEOTIDE SEQUENCE [LARGE SCALE GENOMIC DNA]</scope>
    <source>
        <strain evidence="5">LP100</strain>
    </source>
</reference>
<proteinExistence type="predicted"/>
<evidence type="ECO:0000256" key="1">
    <source>
        <dbReference type="ARBA" id="ARBA00022630"/>
    </source>
</evidence>
<dbReference type="RefSeq" id="WP_083704171.1">
    <property type="nucleotide sequence ID" value="NZ_FTPP01000002.1"/>
</dbReference>
<evidence type="ECO:0000259" key="3">
    <source>
        <dbReference type="Pfam" id="PF07992"/>
    </source>
</evidence>
<keyword evidence="2" id="KW-0560">Oxidoreductase</keyword>
<keyword evidence="1" id="KW-0285">Flavoprotein</keyword>
<dbReference type="InterPro" id="IPR023753">
    <property type="entry name" value="FAD/NAD-binding_dom"/>
</dbReference>
<dbReference type="Proteomes" id="UP000187181">
    <property type="component" value="Unassembled WGS sequence"/>
</dbReference>
<dbReference type="GO" id="GO:0016491">
    <property type="term" value="F:oxidoreductase activity"/>
    <property type="evidence" value="ECO:0007669"/>
    <property type="project" value="UniProtKB-KW"/>
</dbReference>
<keyword evidence="5" id="KW-1185">Reference proteome</keyword>
<dbReference type="PANTHER" id="PTHR48105">
    <property type="entry name" value="THIOREDOXIN REDUCTASE 1-RELATED-RELATED"/>
    <property type="match status" value="1"/>
</dbReference>
<sequence length="302" mass="33389">MKEIYDVIIIGGGPAGLNAAMILGRSRRKVLLFDSGKPRNRWSKSMNGFLSSDGVNPADFIRKGREELKKYNIQIVDHPVSDATYSKGTYVVEASEGHVYHSRKLILATGLKDTLPEVEGIEELYGLSVHHCPYCDGWESRDKAIAVYGKDRSGIGQALAMKNWSSDVTLYTDGTRKLNNKDMELLNLNEVKVCTDAIARVEGEEGMLQRIVLRNGETRPQEALFFSGETKQQSELGRQLGCEFTSKGVIRTRRLQQANIPGLYVAGDAARDMQLVIVAAAEGAKAGVAVNMELQQEDRVRP</sequence>
<dbReference type="AlphaFoldDB" id="A0A1R3XBC1"/>
<dbReference type="PRINTS" id="PR00368">
    <property type="entry name" value="FADPNR"/>
</dbReference>
<dbReference type="PRINTS" id="PR00469">
    <property type="entry name" value="PNDRDTASEII"/>
</dbReference>
<dbReference type="EMBL" id="FTPP01000002">
    <property type="protein sequence ID" value="SIT88421.1"/>
    <property type="molecule type" value="Genomic_DNA"/>
</dbReference>
<name>A0A1R3XBC1_9BACT</name>
<evidence type="ECO:0000313" key="4">
    <source>
        <dbReference type="EMBL" id="SIT88421.1"/>
    </source>
</evidence>
<protein>
    <submittedName>
        <fullName evidence="4">Thioredoxin reductase</fullName>
    </submittedName>
</protein>
<organism evidence="4 5">
    <name type="scientific">Pontibacter indicus</name>
    <dbReference type="NCBI Taxonomy" id="1317125"/>
    <lineage>
        <taxon>Bacteria</taxon>
        <taxon>Pseudomonadati</taxon>
        <taxon>Bacteroidota</taxon>
        <taxon>Cytophagia</taxon>
        <taxon>Cytophagales</taxon>
        <taxon>Hymenobacteraceae</taxon>
        <taxon>Pontibacter</taxon>
    </lineage>
</organism>
<dbReference type="STRING" id="1317125.SAMN05444128_1837"/>
<dbReference type="Pfam" id="PF07992">
    <property type="entry name" value="Pyr_redox_2"/>
    <property type="match status" value="1"/>
</dbReference>
<dbReference type="SUPFAM" id="SSF51905">
    <property type="entry name" value="FAD/NAD(P)-binding domain"/>
    <property type="match status" value="1"/>
</dbReference>
<evidence type="ECO:0000256" key="2">
    <source>
        <dbReference type="ARBA" id="ARBA00023002"/>
    </source>
</evidence>
<dbReference type="Gene3D" id="3.50.50.60">
    <property type="entry name" value="FAD/NAD(P)-binding domain"/>
    <property type="match status" value="2"/>
</dbReference>
<dbReference type="InterPro" id="IPR036188">
    <property type="entry name" value="FAD/NAD-bd_sf"/>
</dbReference>
<evidence type="ECO:0000313" key="5">
    <source>
        <dbReference type="Proteomes" id="UP000187181"/>
    </source>
</evidence>
<accession>A0A1R3XBC1</accession>